<proteinExistence type="predicted"/>
<sequence length="174" mass="18145">MHLLSCPNCHAELSVTPAQAGDTTPCPHCRGDVPIPKLGELRKLPRVETGGSETAPATATGAGAVAFVALALVAVALLLGAGYNAVRWAMIETTTTTESHLQEVEESYARVEPASVVLDFEDMEVRSLDLVSPYTYHAVVTEKARWGWNAVITAGLAVGCGIAAFGAASLGRKG</sequence>
<keyword evidence="3" id="KW-1185">Reference proteome</keyword>
<keyword evidence="1" id="KW-1133">Transmembrane helix</keyword>
<dbReference type="KEGG" id="smam:Mal15_04540"/>
<gene>
    <name evidence="2" type="ORF">Mal15_04540</name>
</gene>
<organism evidence="2 3">
    <name type="scientific">Stieleria maiorica</name>
    <dbReference type="NCBI Taxonomy" id="2795974"/>
    <lineage>
        <taxon>Bacteria</taxon>
        <taxon>Pseudomonadati</taxon>
        <taxon>Planctomycetota</taxon>
        <taxon>Planctomycetia</taxon>
        <taxon>Pirellulales</taxon>
        <taxon>Pirellulaceae</taxon>
        <taxon>Stieleria</taxon>
    </lineage>
</organism>
<dbReference type="RefSeq" id="WP_147866243.1">
    <property type="nucleotide sequence ID" value="NZ_CP036264.1"/>
</dbReference>
<evidence type="ECO:0000313" key="3">
    <source>
        <dbReference type="Proteomes" id="UP000321353"/>
    </source>
</evidence>
<accession>A0A5B9M8D3</accession>
<dbReference type="Gene3D" id="2.20.28.160">
    <property type="match status" value="1"/>
</dbReference>
<keyword evidence="1" id="KW-0472">Membrane</keyword>
<protein>
    <submittedName>
        <fullName evidence="2">Uncharacterized protein</fullName>
    </submittedName>
</protein>
<evidence type="ECO:0000256" key="1">
    <source>
        <dbReference type="SAM" id="Phobius"/>
    </source>
</evidence>
<dbReference type="EMBL" id="CP036264">
    <property type="protein sequence ID" value="QEF96426.1"/>
    <property type="molecule type" value="Genomic_DNA"/>
</dbReference>
<name>A0A5B9M8D3_9BACT</name>
<evidence type="ECO:0000313" key="2">
    <source>
        <dbReference type="EMBL" id="QEF96426.1"/>
    </source>
</evidence>
<feature type="transmembrane region" description="Helical" evidence="1">
    <location>
        <begin position="146"/>
        <end position="170"/>
    </location>
</feature>
<reference evidence="2 3" key="1">
    <citation type="submission" date="2019-02" db="EMBL/GenBank/DDBJ databases">
        <title>Planctomycetal bacteria perform biofilm scaping via a novel small molecule.</title>
        <authorList>
            <person name="Jeske O."/>
            <person name="Boedeker C."/>
            <person name="Wiegand S."/>
            <person name="Breitling P."/>
            <person name="Kallscheuer N."/>
            <person name="Jogler M."/>
            <person name="Rohde M."/>
            <person name="Petersen J."/>
            <person name="Medema M.H."/>
            <person name="Surup F."/>
            <person name="Jogler C."/>
        </authorList>
    </citation>
    <scope>NUCLEOTIDE SEQUENCE [LARGE SCALE GENOMIC DNA]</scope>
    <source>
        <strain evidence="2 3">Mal15</strain>
    </source>
</reference>
<keyword evidence="1" id="KW-0812">Transmembrane</keyword>
<dbReference type="AlphaFoldDB" id="A0A5B9M8D3"/>
<feature type="transmembrane region" description="Helical" evidence="1">
    <location>
        <begin position="62"/>
        <end position="83"/>
    </location>
</feature>
<dbReference type="Proteomes" id="UP000321353">
    <property type="component" value="Chromosome"/>
</dbReference>